<proteinExistence type="inferred from homology"/>
<dbReference type="AlphaFoldDB" id="A0A3P7F8E5"/>
<feature type="non-terminal residue" evidence="4">
    <location>
        <position position="123"/>
    </location>
</feature>
<dbReference type="SUPFAM" id="SSF51445">
    <property type="entry name" value="(Trans)glycosidases"/>
    <property type="match status" value="1"/>
</dbReference>
<dbReference type="Gene3D" id="3.20.20.80">
    <property type="entry name" value="Glycosidases"/>
    <property type="match status" value="1"/>
</dbReference>
<keyword evidence="2" id="KW-0326">Glycosidase</keyword>
<feature type="domain" description="Glycoside hydrolase family 31 TIM barrel" evidence="3">
    <location>
        <begin position="17"/>
        <end position="122"/>
    </location>
</feature>
<gene>
    <name evidence="4" type="ORF">TCNE_LOCUS4756</name>
</gene>
<dbReference type="GO" id="GO:0004558">
    <property type="term" value="F:alpha-1,4-glucosidase activity"/>
    <property type="evidence" value="ECO:0007669"/>
    <property type="project" value="TreeGrafter"/>
</dbReference>
<reference evidence="4" key="1">
    <citation type="submission" date="2018-11" db="EMBL/GenBank/DDBJ databases">
        <authorList>
            <consortium name="Pathogen Informatics"/>
        </authorList>
    </citation>
    <scope>NUCLEOTIDE SEQUENCE [LARGE SCALE GENOMIC DNA]</scope>
</reference>
<comment type="similarity">
    <text evidence="1 2">Belongs to the glycosyl hydrolase 31 family.</text>
</comment>
<dbReference type="InterPro" id="IPR017853">
    <property type="entry name" value="GH"/>
</dbReference>
<evidence type="ECO:0000313" key="4">
    <source>
        <dbReference type="EMBL" id="VDM32121.1"/>
    </source>
</evidence>
<evidence type="ECO:0000256" key="2">
    <source>
        <dbReference type="RuleBase" id="RU361185"/>
    </source>
</evidence>
<dbReference type="InterPro" id="IPR000322">
    <property type="entry name" value="Glyco_hydro_31_TIM"/>
</dbReference>
<dbReference type="GO" id="GO:0005975">
    <property type="term" value="P:carbohydrate metabolic process"/>
    <property type="evidence" value="ECO:0007669"/>
    <property type="project" value="InterPro"/>
</dbReference>
<dbReference type="PANTHER" id="PTHR22762">
    <property type="entry name" value="ALPHA-GLUCOSIDASE"/>
    <property type="match status" value="1"/>
</dbReference>
<organism evidence="4">
    <name type="scientific">Toxocara canis</name>
    <name type="common">Canine roundworm</name>
    <dbReference type="NCBI Taxonomy" id="6265"/>
    <lineage>
        <taxon>Eukaryota</taxon>
        <taxon>Metazoa</taxon>
        <taxon>Ecdysozoa</taxon>
        <taxon>Nematoda</taxon>
        <taxon>Chromadorea</taxon>
        <taxon>Rhabditida</taxon>
        <taxon>Spirurina</taxon>
        <taxon>Ascaridomorpha</taxon>
        <taxon>Ascaridoidea</taxon>
        <taxon>Toxocaridae</taxon>
        <taxon>Toxocara</taxon>
    </lineage>
</organism>
<evidence type="ECO:0000256" key="1">
    <source>
        <dbReference type="ARBA" id="ARBA00007806"/>
    </source>
</evidence>
<evidence type="ECO:0000259" key="3">
    <source>
        <dbReference type="Pfam" id="PF01055"/>
    </source>
</evidence>
<accession>A0A3P7F8E5</accession>
<dbReference type="EMBL" id="UYWY01008930">
    <property type="protein sequence ID" value="VDM32121.1"/>
    <property type="molecule type" value="Genomic_DNA"/>
</dbReference>
<protein>
    <recommendedName>
        <fullName evidence="3">Glycoside hydrolase family 31 TIM barrel domain-containing protein</fullName>
    </recommendedName>
</protein>
<sequence length="123" mass="13697">MSSKTLCMIGATCRGKMRFYDTKNLYGLSQSIATFNALAKISTTRKILVARSTYPSSGRYSGHWLSSRSAGWDDLRGSIVTVQEFNLFGIPYVGAYICGDDSSLEDDELCVRWYQLGAFYSLS</sequence>
<dbReference type="Pfam" id="PF01055">
    <property type="entry name" value="Glyco_hydro_31_2nd"/>
    <property type="match status" value="1"/>
</dbReference>
<dbReference type="PANTHER" id="PTHR22762:SF133">
    <property type="entry name" value="P-TYPE DOMAIN-CONTAINING PROTEIN"/>
    <property type="match status" value="1"/>
</dbReference>
<name>A0A3P7F8E5_TOXCA</name>
<keyword evidence="2" id="KW-0378">Hydrolase</keyword>